<evidence type="ECO:0000259" key="4">
    <source>
        <dbReference type="PROSITE" id="PS50196"/>
    </source>
</evidence>
<feature type="compositionally biased region" description="Low complexity" evidence="3">
    <location>
        <begin position="156"/>
        <end position="180"/>
    </location>
</feature>
<feature type="compositionally biased region" description="Low complexity" evidence="3">
    <location>
        <begin position="198"/>
        <end position="230"/>
    </location>
</feature>
<feature type="domain" description="RanBD1" evidence="4">
    <location>
        <begin position="299"/>
        <end position="459"/>
    </location>
</feature>
<evidence type="ECO:0000256" key="2">
    <source>
        <dbReference type="ARBA" id="ARBA00023242"/>
    </source>
</evidence>
<protein>
    <recommendedName>
        <fullName evidence="4">RanBD1 domain-containing protein</fullName>
    </recommendedName>
</protein>
<gene>
    <name evidence="5" type="ORF">Cpir12675_004780</name>
</gene>
<dbReference type="InterPro" id="IPR000156">
    <property type="entry name" value="Ran_bind_dom"/>
</dbReference>
<comment type="caution">
    <text evidence="5">The sequence shown here is derived from an EMBL/GenBank/DDBJ whole genome shotgun (WGS) entry which is preliminary data.</text>
</comment>
<evidence type="ECO:0000256" key="3">
    <source>
        <dbReference type="SAM" id="MobiDB-lite"/>
    </source>
</evidence>
<sequence>MTTKPVESPSSSDRAGSAPVPEDANTTAARKELKNTSISESEKATASDATATPTPTTPDSDAASASSSSDSKADSNSLREKIGSPKKKRAHDQILDTPDKAAALLGKPDTAEPEKKRPRDNEQTAKGQPPEGKEKPLPSTSASAFAKSGFAARASSNISPFGASSSGSSIFGSGAASTSSPFQNSVSPTVTAAAPKMSFGSASGTSSPFSSLSGVASSGSAKPFSSSLGGASAFGSGSTGFGAVGGSKLSSFAKPGDSTFPTKAARPFGAPESDNEDDSSGDAEDAEENDDGEEKEKEDREKKIKLQKIEVNNGESGEATILSVRARLYHLDSDMGWKERGAGNVKINVPKDSVDYDSTGHVIPGTFDASSLEKGDSEKSGFKGARVIMRQDQTGRVILNTVLVPAMKFQLKEGLKSTGIMFTALENGKPVNVHLKMTAINAKTWMNEVSVMQRELAGN</sequence>
<dbReference type="Proteomes" id="UP001583280">
    <property type="component" value="Unassembled WGS sequence"/>
</dbReference>
<feature type="compositionally biased region" description="Basic and acidic residues" evidence="3">
    <location>
        <begin position="29"/>
        <end position="45"/>
    </location>
</feature>
<comment type="subcellular location">
    <subcellularLocation>
        <location evidence="1">Nucleus</location>
    </subcellularLocation>
</comment>
<feature type="compositionally biased region" description="Polar residues" evidence="3">
    <location>
        <begin position="181"/>
        <end position="190"/>
    </location>
</feature>
<keyword evidence="6" id="KW-1185">Reference proteome</keyword>
<dbReference type="SMART" id="SM00160">
    <property type="entry name" value="RanBD"/>
    <property type="match status" value="1"/>
</dbReference>
<organism evidence="5 6">
    <name type="scientific">Ceratocystis pirilliformis</name>
    <dbReference type="NCBI Taxonomy" id="259994"/>
    <lineage>
        <taxon>Eukaryota</taxon>
        <taxon>Fungi</taxon>
        <taxon>Dikarya</taxon>
        <taxon>Ascomycota</taxon>
        <taxon>Pezizomycotina</taxon>
        <taxon>Sordariomycetes</taxon>
        <taxon>Hypocreomycetidae</taxon>
        <taxon>Microascales</taxon>
        <taxon>Ceratocystidaceae</taxon>
        <taxon>Ceratocystis</taxon>
    </lineage>
</organism>
<evidence type="ECO:0000313" key="5">
    <source>
        <dbReference type="EMBL" id="KAL1891891.1"/>
    </source>
</evidence>
<dbReference type="PROSITE" id="PS50196">
    <property type="entry name" value="RANBD1"/>
    <property type="match status" value="1"/>
</dbReference>
<reference evidence="5 6" key="1">
    <citation type="journal article" date="2024" name="IMA Fungus">
        <title>IMA Genome - F19 : A genome assembly and annotation guide to empower mycologists, including annotated draft genome sequences of Ceratocystis pirilliformis, Diaporthe australafricana, Fusarium ophioides, Paecilomyces lecythidis, and Sporothrix stenoceras.</title>
        <authorList>
            <person name="Aylward J."/>
            <person name="Wilson A.M."/>
            <person name="Visagie C.M."/>
            <person name="Spraker J."/>
            <person name="Barnes I."/>
            <person name="Buitendag C."/>
            <person name="Ceriani C."/>
            <person name="Del Mar Angel L."/>
            <person name="du Plessis D."/>
            <person name="Fuchs T."/>
            <person name="Gasser K."/>
            <person name="Kramer D."/>
            <person name="Li W."/>
            <person name="Munsamy K."/>
            <person name="Piso A."/>
            <person name="Price J.L."/>
            <person name="Sonnekus B."/>
            <person name="Thomas C."/>
            <person name="van der Nest A."/>
            <person name="van Dijk A."/>
            <person name="van Heerden A."/>
            <person name="van Vuuren N."/>
            <person name="Yilmaz N."/>
            <person name="Duong T.A."/>
            <person name="van der Merwe N.A."/>
            <person name="Wingfield M.J."/>
            <person name="Wingfield B.D."/>
        </authorList>
    </citation>
    <scope>NUCLEOTIDE SEQUENCE [LARGE SCALE GENOMIC DNA]</scope>
    <source>
        <strain evidence="5 6">CMW 12675</strain>
    </source>
</reference>
<feature type="region of interest" description="Disordered" evidence="3">
    <location>
        <begin position="156"/>
        <end position="230"/>
    </location>
</feature>
<feature type="region of interest" description="Disordered" evidence="3">
    <location>
        <begin position="1"/>
        <end position="144"/>
    </location>
</feature>
<feature type="compositionally biased region" description="Basic and acidic residues" evidence="3">
    <location>
        <begin position="109"/>
        <end position="123"/>
    </location>
</feature>
<feature type="compositionally biased region" description="Polar residues" evidence="3">
    <location>
        <begin position="1"/>
        <end position="14"/>
    </location>
</feature>
<dbReference type="Pfam" id="PF00638">
    <property type="entry name" value="Ran_BP1"/>
    <property type="match status" value="1"/>
</dbReference>
<accession>A0ABR3YU57</accession>
<dbReference type="Gene3D" id="2.30.29.30">
    <property type="entry name" value="Pleckstrin-homology domain (PH domain)/Phosphotyrosine-binding domain (PTB)"/>
    <property type="match status" value="1"/>
</dbReference>
<evidence type="ECO:0000256" key="1">
    <source>
        <dbReference type="ARBA" id="ARBA00004123"/>
    </source>
</evidence>
<dbReference type="SUPFAM" id="SSF50729">
    <property type="entry name" value="PH domain-like"/>
    <property type="match status" value="1"/>
</dbReference>
<dbReference type="PANTHER" id="PTHR23138:SF142">
    <property type="entry name" value="RAN-BINDING PROTEIN 3B-RELATED"/>
    <property type="match status" value="1"/>
</dbReference>
<proteinExistence type="predicted"/>
<dbReference type="PANTHER" id="PTHR23138">
    <property type="entry name" value="RAN BINDING PROTEIN"/>
    <property type="match status" value="1"/>
</dbReference>
<feature type="compositionally biased region" description="Basic and acidic residues" evidence="3">
    <location>
        <begin position="71"/>
        <end position="83"/>
    </location>
</feature>
<keyword evidence="2" id="KW-0539">Nucleus</keyword>
<dbReference type="EMBL" id="JAWDJO010000144">
    <property type="protein sequence ID" value="KAL1891891.1"/>
    <property type="molecule type" value="Genomic_DNA"/>
</dbReference>
<feature type="region of interest" description="Disordered" evidence="3">
    <location>
        <begin position="245"/>
        <end position="301"/>
    </location>
</feature>
<dbReference type="InterPro" id="IPR011993">
    <property type="entry name" value="PH-like_dom_sf"/>
</dbReference>
<feature type="compositionally biased region" description="Low complexity" evidence="3">
    <location>
        <begin position="46"/>
        <end position="70"/>
    </location>
</feature>
<feature type="compositionally biased region" description="Acidic residues" evidence="3">
    <location>
        <begin position="273"/>
        <end position="293"/>
    </location>
</feature>
<dbReference type="InterPro" id="IPR045255">
    <property type="entry name" value="RanBP1-like"/>
</dbReference>
<evidence type="ECO:0000313" key="6">
    <source>
        <dbReference type="Proteomes" id="UP001583280"/>
    </source>
</evidence>
<name>A0ABR3YU57_9PEZI</name>